<evidence type="ECO:0000256" key="4">
    <source>
        <dbReference type="ARBA" id="ARBA00016436"/>
    </source>
</evidence>
<dbReference type="Pfam" id="PF02606">
    <property type="entry name" value="LpxK"/>
    <property type="match status" value="1"/>
</dbReference>
<evidence type="ECO:0000256" key="5">
    <source>
        <dbReference type="ARBA" id="ARBA00022516"/>
    </source>
</evidence>
<comment type="pathway">
    <text evidence="2 13">Glycolipid biosynthesis; lipid IV(A) biosynthesis; lipid IV(A) from (3R)-3-hydroxytetradecanoyl-[acyl-carrier-protein] and UDP-N-acetyl-alpha-D-glucosamine: step 6/6.</text>
</comment>
<comment type="function">
    <text evidence="1 13">Transfers the gamma-phosphate of ATP to the 4'-position of a tetraacyldisaccharide 1-phosphate intermediate (termed DS-1-P) to form tetraacyldisaccharide 1,4'-bis-phosphate (lipid IVA).</text>
</comment>
<evidence type="ECO:0000256" key="7">
    <source>
        <dbReference type="ARBA" id="ARBA00022679"/>
    </source>
</evidence>
<evidence type="ECO:0000256" key="6">
    <source>
        <dbReference type="ARBA" id="ARBA00022556"/>
    </source>
</evidence>
<dbReference type="SUPFAM" id="SSF52540">
    <property type="entry name" value="P-loop containing nucleoside triphosphate hydrolases"/>
    <property type="match status" value="1"/>
</dbReference>
<dbReference type="Proteomes" id="UP000325286">
    <property type="component" value="Chromosome"/>
</dbReference>
<comment type="catalytic activity">
    <reaction evidence="13">
        <text>a lipid A disaccharide + ATP = a lipid IVA + ADP + H(+)</text>
        <dbReference type="Rhea" id="RHEA:67840"/>
        <dbReference type="ChEBI" id="CHEBI:15378"/>
        <dbReference type="ChEBI" id="CHEBI:30616"/>
        <dbReference type="ChEBI" id="CHEBI:176343"/>
        <dbReference type="ChEBI" id="CHEBI:176425"/>
        <dbReference type="ChEBI" id="CHEBI:456216"/>
        <dbReference type="EC" id="2.7.1.130"/>
    </reaction>
</comment>
<dbReference type="AlphaFoldDB" id="A0A5B9R033"/>
<dbReference type="InterPro" id="IPR027417">
    <property type="entry name" value="P-loop_NTPase"/>
</dbReference>
<evidence type="ECO:0000256" key="2">
    <source>
        <dbReference type="ARBA" id="ARBA00004870"/>
    </source>
</evidence>
<proteinExistence type="inferred from homology"/>
<dbReference type="GO" id="GO:0009244">
    <property type="term" value="P:lipopolysaccharide core region biosynthetic process"/>
    <property type="evidence" value="ECO:0007669"/>
    <property type="project" value="TreeGrafter"/>
</dbReference>
<keyword evidence="8 13" id="KW-0547">Nucleotide-binding</keyword>
<protein>
    <recommendedName>
        <fullName evidence="4 13">Tetraacyldisaccharide 4'-kinase</fullName>
        <ecNumber evidence="3 13">2.7.1.130</ecNumber>
    </recommendedName>
    <alternativeName>
        <fullName evidence="12 13">Lipid A 4'-kinase</fullName>
    </alternativeName>
</protein>
<keyword evidence="9 13" id="KW-0418">Kinase</keyword>
<dbReference type="GO" id="GO:0005524">
    <property type="term" value="F:ATP binding"/>
    <property type="evidence" value="ECO:0007669"/>
    <property type="project" value="UniProtKB-UniRule"/>
</dbReference>
<keyword evidence="10 13" id="KW-0067">ATP-binding</keyword>
<evidence type="ECO:0000256" key="8">
    <source>
        <dbReference type="ARBA" id="ARBA00022741"/>
    </source>
</evidence>
<keyword evidence="7 13" id="KW-0808">Transferase</keyword>
<evidence type="ECO:0000313" key="14">
    <source>
        <dbReference type="EMBL" id="QEG43732.1"/>
    </source>
</evidence>
<dbReference type="NCBIfam" id="TIGR00682">
    <property type="entry name" value="lpxK"/>
    <property type="match status" value="1"/>
</dbReference>
<reference evidence="14 15" key="1">
    <citation type="submission" date="2019-08" db="EMBL/GenBank/DDBJ databases">
        <title>Deep-cultivation of Planctomycetes and their phenomic and genomic characterization uncovers novel biology.</title>
        <authorList>
            <person name="Wiegand S."/>
            <person name="Jogler M."/>
            <person name="Boedeker C."/>
            <person name="Pinto D."/>
            <person name="Vollmers J."/>
            <person name="Rivas-Marin E."/>
            <person name="Kohn T."/>
            <person name="Peeters S.H."/>
            <person name="Heuer A."/>
            <person name="Rast P."/>
            <person name="Oberbeckmann S."/>
            <person name="Bunk B."/>
            <person name="Jeske O."/>
            <person name="Meyerdierks A."/>
            <person name="Storesund J.E."/>
            <person name="Kallscheuer N."/>
            <person name="Luecker S."/>
            <person name="Lage O.M."/>
            <person name="Pohl T."/>
            <person name="Merkel B.J."/>
            <person name="Hornburger P."/>
            <person name="Mueller R.-W."/>
            <person name="Bruemmer F."/>
            <person name="Labrenz M."/>
            <person name="Spormann A.M."/>
            <person name="Op den Camp H."/>
            <person name="Overmann J."/>
            <person name="Amann R."/>
            <person name="Jetten M.S.M."/>
            <person name="Mascher T."/>
            <person name="Medema M.H."/>
            <person name="Devos D.P."/>
            <person name="Kaster A.-K."/>
            <person name="Ovreas L."/>
            <person name="Rohde M."/>
            <person name="Galperin M.Y."/>
            <person name="Jogler C."/>
        </authorList>
    </citation>
    <scope>NUCLEOTIDE SEQUENCE [LARGE SCALE GENOMIC DNA]</scope>
    <source>
        <strain evidence="14 15">UC8</strain>
    </source>
</reference>
<evidence type="ECO:0000256" key="3">
    <source>
        <dbReference type="ARBA" id="ARBA00012071"/>
    </source>
</evidence>
<evidence type="ECO:0000256" key="13">
    <source>
        <dbReference type="HAMAP-Rule" id="MF_00409"/>
    </source>
</evidence>
<dbReference type="PANTHER" id="PTHR42724">
    <property type="entry name" value="TETRAACYLDISACCHARIDE 4'-KINASE"/>
    <property type="match status" value="1"/>
</dbReference>
<keyword evidence="15" id="KW-1185">Reference proteome</keyword>
<dbReference type="GO" id="GO:0005886">
    <property type="term" value="C:plasma membrane"/>
    <property type="evidence" value="ECO:0007669"/>
    <property type="project" value="TreeGrafter"/>
</dbReference>
<evidence type="ECO:0000256" key="10">
    <source>
        <dbReference type="ARBA" id="ARBA00022840"/>
    </source>
</evidence>
<evidence type="ECO:0000313" key="15">
    <source>
        <dbReference type="Proteomes" id="UP000325286"/>
    </source>
</evidence>
<keyword evidence="5 13" id="KW-0444">Lipid biosynthesis</keyword>
<accession>A0A5B9R033</accession>
<gene>
    <name evidence="13 14" type="primary">lpxK</name>
    <name evidence="14" type="ORF">UC8_57860</name>
</gene>
<name>A0A5B9R033_9BACT</name>
<keyword evidence="6 13" id="KW-0441">Lipid A biosynthesis</keyword>
<dbReference type="HAMAP" id="MF_00409">
    <property type="entry name" value="LpxK"/>
    <property type="match status" value="1"/>
</dbReference>
<sequence>MSGRRRDPGAVLLRGLLWAASTLYGLAIRLRNRRYDTGRTPIHRAGVPVISVGNLTTGGTGKTPLVAYLATTLRSHGYRVSLISRGYGRGEAALNDEALELEQRLPDVPHVQDPDRVAAATVAVEELETQLILMDDGFQHRRLHRDLDIVVIDATCPYGYGHLLPRGMLREPLSSIARADVAVLSRSNYVSPAERQAIREAYQRKCKGENPQLLWVEAEHRPARLIDYRDRSEPLEQLSGKRVLAFCGIGNPEAFQRTLEDCGAEVVDLHALPDHARYDADTVGQLEQWGKSQQAGCDAAVDWMVCTQKDLVKIRAANIAGLPLRAVQIDLHVQPHEPLVQRLLEISSMGPRPV</sequence>
<comment type="similarity">
    <text evidence="13">Belongs to the LpxK family.</text>
</comment>
<dbReference type="InterPro" id="IPR003758">
    <property type="entry name" value="LpxK"/>
</dbReference>
<dbReference type="UniPathway" id="UPA00359">
    <property type="reaction ID" value="UER00482"/>
</dbReference>
<dbReference type="OrthoDB" id="9789797at2"/>
<feature type="binding site" evidence="13">
    <location>
        <begin position="56"/>
        <end position="63"/>
    </location>
    <ligand>
        <name>ATP</name>
        <dbReference type="ChEBI" id="CHEBI:30616"/>
    </ligand>
</feature>
<dbReference type="GO" id="GO:0009029">
    <property type="term" value="F:lipid-A 4'-kinase activity"/>
    <property type="evidence" value="ECO:0007669"/>
    <property type="project" value="UniProtKB-UniRule"/>
</dbReference>
<evidence type="ECO:0000256" key="12">
    <source>
        <dbReference type="ARBA" id="ARBA00029757"/>
    </source>
</evidence>
<dbReference type="EC" id="2.7.1.130" evidence="3 13"/>
<organism evidence="14 15">
    <name type="scientific">Roseimaritima ulvae</name>
    <dbReference type="NCBI Taxonomy" id="980254"/>
    <lineage>
        <taxon>Bacteria</taxon>
        <taxon>Pseudomonadati</taxon>
        <taxon>Planctomycetota</taxon>
        <taxon>Planctomycetia</taxon>
        <taxon>Pirellulales</taxon>
        <taxon>Pirellulaceae</taxon>
        <taxon>Roseimaritima</taxon>
    </lineage>
</organism>
<dbReference type="KEGG" id="rul:UC8_57860"/>
<evidence type="ECO:0000256" key="9">
    <source>
        <dbReference type="ARBA" id="ARBA00022777"/>
    </source>
</evidence>
<dbReference type="GO" id="GO:0009245">
    <property type="term" value="P:lipid A biosynthetic process"/>
    <property type="evidence" value="ECO:0007669"/>
    <property type="project" value="UniProtKB-UniRule"/>
</dbReference>
<keyword evidence="11 13" id="KW-0443">Lipid metabolism</keyword>
<evidence type="ECO:0000256" key="1">
    <source>
        <dbReference type="ARBA" id="ARBA00002274"/>
    </source>
</evidence>
<evidence type="ECO:0000256" key="11">
    <source>
        <dbReference type="ARBA" id="ARBA00023098"/>
    </source>
</evidence>
<dbReference type="EMBL" id="CP042914">
    <property type="protein sequence ID" value="QEG43732.1"/>
    <property type="molecule type" value="Genomic_DNA"/>
</dbReference>
<dbReference type="PANTHER" id="PTHR42724:SF1">
    <property type="entry name" value="TETRAACYLDISACCHARIDE 4'-KINASE, MITOCHONDRIAL-RELATED"/>
    <property type="match status" value="1"/>
</dbReference>